<sequence length="142" mass="17052">MKDKIVNLGSKGFWYYIQLVLLTPFWFIFFPRDWKDQLIDDPELWKIIDKEHKSQHLKLLSGDALGRYMKRRLPDIKRKPWAEFKNGLIKHKCKYDYNKLVTPNNTKFGHYECLHTGCNIVDVRHEDGVWVGLEKFGTGRYY</sequence>
<accession>A0A0F9PYJ3</accession>
<gene>
    <name evidence="2" type="ORF">LCGC14_1159930</name>
</gene>
<keyword evidence="1" id="KW-0472">Membrane</keyword>
<comment type="caution">
    <text evidence="2">The sequence shown here is derived from an EMBL/GenBank/DDBJ whole genome shotgun (WGS) entry which is preliminary data.</text>
</comment>
<dbReference type="EMBL" id="LAZR01005646">
    <property type="protein sequence ID" value="KKM98242.1"/>
    <property type="molecule type" value="Genomic_DNA"/>
</dbReference>
<organism evidence="2">
    <name type="scientific">marine sediment metagenome</name>
    <dbReference type="NCBI Taxonomy" id="412755"/>
    <lineage>
        <taxon>unclassified sequences</taxon>
        <taxon>metagenomes</taxon>
        <taxon>ecological metagenomes</taxon>
    </lineage>
</organism>
<keyword evidence="1" id="KW-0812">Transmembrane</keyword>
<evidence type="ECO:0000313" key="2">
    <source>
        <dbReference type="EMBL" id="KKM98242.1"/>
    </source>
</evidence>
<name>A0A0F9PYJ3_9ZZZZ</name>
<feature type="transmembrane region" description="Helical" evidence="1">
    <location>
        <begin position="12"/>
        <end position="30"/>
    </location>
</feature>
<evidence type="ECO:0000256" key="1">
    <source>
        <dbReference type="SAM" id="Phobius"/>
    </source>
</evidence>
<dbReference type="AlphaFoldDB" id="A0A0F9PYJ3"/>
<keyword evidence="1" id="KW-1133">Transmembrane helix</keyword>
<reference evidence="2" key="1">
    <citation type="journal article" date="2015" name="Nature">
        <title>Complex archaea that bridge the gap between prokaryotes and eukaryotes.</title>
        <authorList>
            <person name="Spang A."/>
            <person name="Saw J.H."/>
            <person name="Jorgensen S.L."/>
            <person name="Zaremba-Niedzwiedzka K."/>
            <person name="Martijn J."/>
            <person name="Lind A.E."/>
            <person name="van Eijk R."/>
            <person name="Schleper C."/>
            <person name="Guy L."/>
            <person name="Ettema T.J."/>
        </authorList>
    </citation>
    <scope>NUCLEOTIDE SEQUENCE</scope>
</reference>
<proteinExistence type="predicted"/>
<protein>
    <submittedName>
        <fullName evidence="2">Uncharacterized protein</fullName>
    </submittedName>
</protein>